<reference evidence="6 7" key="1">
    <citation type="submission" date="2019-12" db="EMBL/GenBank/DDBJ databases">
        <title>Genomic-based taxomic classification of the family Erythrobacteraceae.</title>
        <authorList>
            <person name="Xu L."/>
        </authorList>
    </citation>
    <scope>NUCLEOTIDE SEQUENCE [LARGE SCALE GENOMIC DNA]</scope>
    <source>
        <strain evidence="6 7">JCM 16339</strain>
    </source>
</reference>
<evidence type="ECO:0000313" key="7">
    <source>
        <dbReference type="Proteomes" id="UP000435243"/>
    </source>
</evidence>
<dbReference type="InterPro" id="IPR036873">
    <property type="entry name" value="Rhodanese-like_dom_sf"/>
</dbReference>
<dbReference type="PROSITE" id="PS00683">
    <property type="entry name" value="RHODANESE_2"/>
    <property type="match status" value="1"/>
</dbReference>
<dbReference type="PANTHER" id="PTHR11364">
    <property type="entry name" value="THIOSULFATE SULFERTANSFERASE"/>
    <property type="match status" value="1"/>
</dbReference>
<feature type="domain" description="Rhodanese" evidence="5">
    <location>
        <begin position="15"/>
        <end position="132"/>
    </location>
</feature>
<dbReference type="InterPro" id="IPR001763">
    <property type="entry name" value="Rhodanese-like_dom"/>
</dbReference>
<feature type="region of interest" description="Disordered" evidence="4">
    <location>
        <begin position="126"/>
        <end position="149"/>
    </location>
</feature>
<dbReference type="PROSITE" id="PS00380">
    <property type="entry name" value="RHODANESE_1"/>
    <property type="match status" value="1"/>
</dbReference>
<dbReference type="PROSITE" id="PS50206">
    <property type="entry name" value="RHODANESE_3"/>
    <property type="match status" value="2"/>
</dbReference>
<evidence type="ECO:0000256" key="2">
    <source>
        <dbReference type="ARBA" id="ARBA00022737"/>
    </source>
</evidence>
<comment type="caution">
    <text evidence="6">The sequence shown here is derived from an EMBL/GenBank/DDBJ whole genome shotgun (WGS) entry which is preliminary data.</text>
</comment>
<dbReference type="AlphaFoldDB" id="A0A844ZNR9"/>
<keyword evidence="2" id="KW-0677">Repeat</keyword>
<dbReference type="InterPro" id="IPR045078">
    <property type="entry name" value="TST/MPST-like"/>
</dbReference>
<dbReference type="Gene3D" id="3.40.250.10">
    <property type="entry name" value="Rhodanese-like domain"/>
    <property type="match status" value="2"/>
</dbReference>
<evidence type="ECO:0000256" key="1">
    <source>
        <dbReference type="ARBA" id="ARBA00022679"/>
    </source>
</evidence>
<dbReference type="CDD" id="cd01449">
    <property type="entry name" value="TST_Repeat_2"/>
    <property type="match status" value="1"/>
</dbReference>
<dbReference type="CDD" id="cd01448">
    <property type="entry name" value="TST_Repeat_1"/>
    <property type="match status" value="1"/>
</dbReference>
<dbReference type="PANTHER" id="PTHR11364:SF27">
    <property type="entry name" value="SULFURTRANSFERASE"/>
    <property type="match status" value="1"/>
</dbReference>
<evidence type="ECO:0000313" key="6">
    <source>
        <dbReference type="EMBL" id="MXO88982.1"/>
    </source>
</evidence>
<protein>
    <recommendedName>
        <fullName evidence="3">Sulfurtransferase</fullName>
    </recommendedName>
</protein>
<dbReference type="GO" id="GO:0004792">
    <property type="term" value="F:thiosulfate-cyanide sulfurtransferase activity"/>
    <property type="evidence" value="ECO:0007669"/>
    <property type="project" value="InterPro"/>
</dbReference>
<keyword evidence="7" id="KW-1185">Reference proteome</keyword>
<dbReference type="RefSeq" id="WP_160591624.1">
    <property type="nucleotide sequence ID" value="NZ_BAAAFP010000003.1"/>
</dbReference>
<dbReference type="InterPro" id="IPR001307">
    <property type="entry name" value="Thiosulphate_STrfase_CS"/>
</dbReference>
<dbReference type="EMBL" id="WTYY01000004">
    <property type="protein sequence ID" value="MXO88982.1"/>
    <property type="molecule type" value="Genomic_DNA"/>
</dbReference>
<dbReference type="FunFam" id="3.40.250.10:FF:000001">
    <property type="entry name" value="Sulfurtransferase"/>
    <property type="match status" value="1"/>
</dbReference>
<organism evidence="6 7">
    <name type="scientific">Alteraurantiacibacter aestuarii</name>
    <dbReference type="NCBI Taxonomy" id="650004"/>
    <lineage>
        <taxon>Bacteria</taxon>
        <taxon>Pseudomonadati</taxon>
        <taxon>Pseudomonadota</taxon>
        <taxon>Alphaproteobacteria</taxon>
        <taxon>Sphingomonadales</taxon>
        <taxon>Erythrobacteraceae</taxon>
        <taxon>Alteraurantiacibacter</taxon>
    </lineage>
</organism>
<dbReference type="OrthoDB" id="9781034at2"/>
<dbReference type="Pfam" id="PF00581">
    <property type="entry name" value="Rhodanese"/>
    <property type="match status" value="2"/>
</dbReference>
<evidence type="ECO:0000256" key="3">
    <source>
        <dbReference type="RuleBase" id="RU000507"/>
    </source>
</evidence>
<dbReference type="SUPFAM" id="SSF52821">
    <property type="entry name" value="Rhodanese/Cell cycle control phosphatase"/>
    <property type="match status" value="2"/>
</dbReference>
<sequence length="282" mass="29784">MDSLVSTQWLARELGSPDLVILDASTHLPDAGRDPAADFAKEHIPGARFLDLASLFDPESPVPGAVPTPQQFAARMAKLGISNDQRLVIYDDSYVKTSARAWFICRLNGVKQVAVLDGGLGKWRSEGRPLESGDVTSAPGDYAPTPAGTDRLRTKAQVLANIDSGAEQLVDARGAKRFTGEEGDFRPNIASGHIPGSRNVVFDQVLNPDGTYKDPAAIEAAFKAAGVDLTSPIVTTCGGGVTASVLLFALHLAGKDDVALYDGSWSEWGADPALPKEMGEAV</sequence>
<name>A0A844ZNR9_9SPHN</name>
<accession>A0A844ZNR9</accession>
<gene>
    <name evidence="6" type="ORF">GRI32_09540</name>
</gene>
<dbReference type="SMART" id="SM00450">
    <property type="entry name" value="RHOD"/>
    <property type="match status" value="2"/>
</dbReference>
<evidence type="ECO:0000256" key="4">
    <source>
        <dbReference type="SAM" id="MobiDB-lite"/>
    </source>
</evidence>
<evidence type="ECO:0000259" key="5">
    <source>
        <dbReference type="PROSITE" id="PS50206"/>
    </source>
</evidence>
<dbReference type="Proteomes" id="UP000435243">
    <property type="component" value="Unassembled WGS sequence"/>
</dbReference>
<feature type="domain" description="Rhodanese" evidence="5">
    <location>
        <begin position="163"/>
        <end position="277"/>
    </location>
</feature>
<proteinExistence type="predicted"/>
<keyword evidence="1 3" id="KW-0808">Transferase</keyword>